<proteinExistence type="predicted"/>
<dbReference type="RefSeq" id="WP_167542891.1">
    <property type="nucleotide sequence ID" value="NZ_CP140000.1"/>
</dbReference>
<dbReference type="Pfam" id="PF07681">
    <property type="entry name" value="DoxX"/>
    <property type="match status" value="1"/>
</dbReference>
<accession>A0ABU1MLV5</accession>
<evidence type="ECO:0000256" key="5">
    <source>
        <dbReference type="SAM" id="Phobius"/>
    </source>
</evidence>
<feature type="transmembrane region" description="Helical" evidence="5">
    <location>
        <begin position="125"/>
        <end position="143"/>
    </location>
</feature>
<gene>
    <name evidence="6" type="ORF">J2792_002210</name>
</gene>
<protein>
    <submittedName>
        <fullName evidence="6">Oxidoreductase</fullName>
    </submittedName>
</protein>
<organism evidence="6 7">
    <name type="scientific">Novosphingobium capsulatum</name>
    <dbReference type="NCBI Taxonomy" id="13688"/>
    <lineage>
        <taxon>Bacteria</taxon>
        <taxon>Pseudomonadati</taxon>
        <taxon>Pseudomonadota</taxon>
        <taxon>Alphaproteobacteria</taxon>
        <taxon>Sphingomonadales</taxon>
        <taxon>Sphingomonadaceae</taxon>
        <taxon>Novosphingobium</taxon>
    </lineage>
</organism>
<keyword evidence="4 5" id="KW-0472">Membrane</keyword>
<feature type="transmembrane region" description="Helical" evidence="5">
    <location>
        <begin position="72"/>
        <end position="91"/>
    </location>
</feature>
<evidence type="ECO:0000313" key="6">
    <source>
        <dbReference type="EMBL" id="MDR6511338.1"/>
    </source>
</evidence>
<dbReference type="InterPro" id="IPR032808">
    <property type="entry name" value="DoxX"/>
</dbReference>
<reference evidence="6 7" key="1">
    <citation type="submission" date="2023-07" db="EMBL/GenBank/DDBJ databases">
        <title>Sorghum-associated microbial communities from plants grown in Nebraska, USA.</title>
        <authorList>
            <person name="Schachtman D."/>
        </authorList>
    </citation>
    <scope>NUCLEOTIDE SEQUENCE [LARGE SCALE GENOMIC DNA]</scope>
    <source>
        <strain evidence="6 7">DS1027</strain>
    </source>
</reference>
<feature type="transmembrane region" description="Helical" evidence="5">
    <location>
        <begin position="33"/>
        <end position="51"/>
    </location>
</feature>
<evidence type="ECO:0000256" key="1">
    <source>
        <dbReference type="ARBA" id="ARBA00004141"/>
    </source>
</evidence>
<keyword evidence="2 5" id="KW-0812">Transmembrane</keyword>
<keyword evidence="3 5" id="KW-1133">Transmembrane helix</keyword>
<sequence>MQHADTARPATGHPLMPRVFDPQGTWFENGISLAGRAIIAWFFIGAARYHLSSAHYADTLSDMTARGVPAPALGLAIGMAVSVIASLALVFRMGGRWPALVLAVYSIAVSWLMHNPIYGHGPDMFFFYKDLAITGALLLAGSWPGNSRL</sequence>
<comment type="subcellular location">
    <subcellularLocation>
        <location evidence="1">Membrane</location>
        <topology evidence="1">Multi-pass membrane protein</topology>
    </subcellularLocation>
</comment>
<feature type="transmembrane region" description="Helical" evidence="5">
    <location>
        <begin position="97"/>
        <end position="113"/>
    </location>
</feature>
<evidence type="ECO:0000313" key="7">
    <source>
        <dbReference type="Proteomes" id="UP001184150"/>
    </source>
</evidence>
<comment type="caution">
    <text evidence="6">The sequence shown here is derived from an EMBL/GenBank/DDBJ whole genome shotgun (WGS) entry which is preliminary data.</text>
</comment>
<name>A0ABU1MLV5_9SPHN</name>
<keyword evidence="7" id="KW-1185">Reference proteome</keyword>
<evidence type="ECO:0000256" key="3">
    <source>
        <dbReference type="ARBA" id="ARBA00022989"/>
    </source>
</evidence>
<evidence type="ECO:0000256" key="4">
    <source>
        <dbReference type="ARBA" id="ARBA00023136"/>
    </source>
</evidence>
<evidence type="ECO:0000256" key="2">
    <source>
        <dbReference type="ARBA" id="ARBA00022692"/>
    </source>
</evidence>
<dbReference type="Proteomes" id="UP001184150">
    <property type="component" value="Unassembled WGS sequence"/>
</dbReference>
<dbReference type="EMBL" id="JAVDRD010000005">
    <property type="protein sequence ID" value="MDR6511338.1"/>
    <property type="molecule type" value="Genomic_DNA"/>
</dbReference>